<feature type="region of interest" description="Disordered" evidence="3">
    <location>
        <begin position="915"/>
        <end position="995"/>
    </location>
</feature>
<dbReference type="PROSITE" id="PS50084">
    <property type="entry name" value="KH_TYPE_1"/>
    <property type="match status" value="2"/>
</dbReference>
<reference evidence="6" key="2">
    <citation type="submission" date="2015-01" db="EMBL/GenBank/DDBJ databases">
        <title>Evolutionary Origins and Diversification of the Mycorrhizal Mutualists.</title>
        <authorList>
            <consortium name="DOE Joint Genome Institute"/>
            <consortium name="Mycorrhizal Genomics Consortium"/>
            <person name="Kohler A."/>
            <person name="Kuo A."/>
            <person name="Nagy L.G."/>
            <person name="Floudas D."/>
            <person name="Copeland A."/>
            <person name="Barry K.W."/>
            <person name="Cichocki N."/>
            <person name="Veneault-Fourrey C."/>
            <person name="LaButti K."/>
            <person name="Lindquist E.A."/>
            <person name="Lipzen A."/>
            <person name="Lundell T."/>
            <person name="Morin E."/>
            <person name="Murat C."/>
            <person name="Riley R."/>
            <person name="Ohm R."/>
            <person name="Sun H."/>
            <person name="Tunlid A."/>
            <person name="Henrissat B."/>
            <person name="Grigoriev I.V."/>
            <person name="Hibbett D.S."/>
            <person name="Martin F."/>
        </authorList>
    </citation>
    <scope>NUCLEOTIDE SEQUENCE [LARGE SCALE GENOMIC DNA]</scope>
    <source>
        <strain evidence="6">F 1598</strain>
    </source>
</reference>
<dbReference type="STRING" id="765440.A0A0C3BE21"/>
<dbReference type="EMBL" id="KN832987">
    <property type="protein sequence ID" value="KIM84558.1"/>
    <property type="molecule type" value="Genomic_DNA"/>
</dbReference>
<evidence type="ECO:0000313" key="6">
    <source>
        <dbReference type="Proteomes" id="UP000054166"/>
    </source>
</evidence>
<accession>A0A0C3BE21</accession>
<feature type="region of interest" description="Disordered" evidence="3">
    <location>
        <begin position="1"/>
        <end position="72"/>
    </location>
</feature>
<feature type="domain" description="K Homology" evidence="4">
    <location>
        <begin position="555"/>
        <end position="630"/>
    </location>
</feature>
<dbReference type="GO" id="GO:0003729">
    <property type="term" value="F:mRNA binding"/>
    <property type="evidence" value="ECO:0007669"/>
    <property type="project" value="TreeGrafter"/>
</dbReference>
<feature type="compositionally biased region" description="Low complexity" evidence="3">
    <location>
        <begin position="962"/>
        <end position="974"/>
    </location>
</feature>
<dbReference type="SUPFAM" id="SSF54791">
    <property type="entry name" value="Eukaryotic type KH-domain (KH-domain type I)"/>
    <property type="match status" value="4"/>
</dbReference>
<keyword evidence="6" id="KW-1185">Reference proteome</keyword>
<gene>
    <name evidence="5" type="ORF">PILCRDRAFT_387622</name>
</gene>
<protein>
    <recommendedName>
        <fullName evidence="4">K Homology domain-containing protein</fullName>
    </recommendedName>
</protein>
<evidence type="ECO:0000256" key="2">
    <source>
        <dbReference type="PROSITE-ProRule" id="PRU00117"/>
    </source>
</evidence>
<evidence type="ECO:0000256" key="3">
    <source>
        <dbReference type="SAM" id="MobiDB-lite"/>
    </source>
</evidence>
<dbReference type="InterPro" id="IPR036612">
    <property type="entry name" value="KH_dom_type_1_sf"/>
</dbReference>
<keyword evidence="1" id="KW-0677">Repeat</keyword>
<keyword evidence="2" id="KW-0694">RNA-binding</keyword>
<dbReference type="InterPro" id="IPR004088">
    <property type="entry name" value="KH_dom_type_1"/>
</dbReference>
<dbReference type="Pfam" id="PF24563">
    <property type="entry name" value="KH_Mug60-KHD4"/>
    <property type="match status" value="1"/>
</dbReference>
<feature type="domain" description="K Homology" evidence="4">
    <location>
        <begin position="486"/>
        <end position="554"/>
    </location>
</feature>
<reference evidence="5 6" key="1">
    <citation type="submission" date="2014-04" db="EMBL/GenBank/DDBJ databases">
        <authorList>
            <consortium name="DOE Joint Genome Institute"/>
            <person name="Kuo A."/>
            <person name="Tarkka M."/>
            <person name="Buscot F."/>
            <person name="Kohler A."/>
            <person name="Nagy L.G."/>
            <person name="Floudas D."/>
            <person name="Copeland A."/>
            <person name="Barry K.W."/>
            <person name="Cichocki N."/>
            <person name="Veneault-Fourrey C."/>
            <person name="LaButti K."/>
            <person name="Lindquist E.A."/>
            <person name="Lipzen A."/>
            <person name="Lundell T."/>
            <person name="Morin E."/>
            <person name="Murat C."/>
            <person name="Sun H."/>
            <person name="Tunlid A."/>
            <person name="Henrissat B."/>
            <person name="Grigoriev I.V."/>
            <person name="Hibbett D.S."/>
            <person name="Martin F."/>
            <person name="Nordberg H.P."/>
            <person name="Cantor M.N."/>
            <person name="Hua S.X."/>
        </authorList>
    </citation>
    <scope>NUCLEOTIDE SEQUENCE [LARGE SCALE GENOMIC DNA]</scope>
    <source>
        <strain evidence="5 6">F 1598</strain>
    </source>
</reference>
<evidence type="ECO:0000259" key="4">
    <source>
        <dbReference type="SMART" id="SM00322"/>
    </source>
</evidence>
<dbReference type="OrthoDB" id="271862at2759"/>
<evidence type="ECO:0000313" key="5">
    <source>
        <dbReference type="EMBL" id="KIM84558.1"/>
    </source>
</evidence>
<dbReference type="InterPro" id="IPR056553">
    <property type="entry name" value="KH_Mug60-KHD4"/>
</dbReference>
<proteinExistence type="predicted"/>
<dbReference type="AlphaFoldDB" id="A0A0C3BE21"/>
<dbReference type="CDD" id="cd22453">
    <property type="entry name" value="KH-I_MUG60_like"/>
    <property type="match status" value="1"/>
</dbReference>
<feature type="domain" description="K Homology" evidence="4">
    <location>
        <begin position="631"/>
        <end position="699"/>
    </location>
</feature>
<feature type="compositionally biased region" description="Low complexity" evidence="3">
    <location>
        <begin position="932"/>
        <end position="945"/>
    </location>
</feature>
<dbReference type="PANTHER" id="PTHR10627">
    <property type="entry name" value="SCP160"/>
    <property type="match status" value="1"/>
</dbReference>
<dbReference type="PANTHER" id="PTHR10627:SF76">
    <property type="entry name" value="KH DOMAIN-CONTAINING PROTEIN YLL032C"/>
    <property type="match status" value="1"/>
</dbReference>
<feature type="compositionally biased region" description="Polar residues" evidence="3">
    <location>
        <begin position="37"/>
        <end position="72"/>
    </location>
</feature>
<dbReference type="Pfam" id="PF00013">
    <property type="entry name" value="KH_1"/>
    <property type="match status" value="4"/>
</dbReference>
<dbReference type="InterPro" id="IPR004087">
    <property type="entry name" value="KH_dom"/>
</dbReference>
<dbReference type="Gene3D" id="3.30.1370.10">
    <property type="entry name" value="K Homology domain, type 1"/>
    <property type="match status" value="3"/>
</dbReference>
<evidence type="ECO:0000256" key="1">
    <source>
        <dbReference type="ARBA" id="ARBA00022737"/>
    </source>
</evidence>
<organism evidence="5 6">
    <name type="scientific">Piloderma croceum (strain F 1598)</name>
    <dbReference type="NCBI Taxonomy" id="765440"/>
    <lineage>
        <taxon>Eukaryota</taxon>
        <taxon>Fungi</taxon>
        <taxon>Dikarya</taxon>
        <taxon>Basidiomycota</taxon>
        <taxon>Agaricomycotina</taxon>
        <taxon>Agaricomycetes</taxon>
        <taxon>Agaricomycetidae</taxon>
        <taxon>Atheliales</taxon>
        <taxon>Atheliaceae</taxon>
        <taxon>Piloderma</taxon>
    </lineage>
</organism>
<dbReference type="GO" id="GO:0005737">
    <property type="term" value="C:cytoplasm"/>
    <property type="evidence" value="ECO:0007669"/>
    <property type="project" value="TreeGrafter"/>
</dbReference>
<feature type="compositionally biased region" description="Polar residues" evidence="3">
    <location>
        <begin position="919"/>
        <end position="931"/>
    </location>
</feature>
<sequence length="1015" mass="111958">MDIYTTSFTYPRRPRHIHSPHSSLDYQGHGADLRAPSTESFSGSGHSLASHLQQQNPSSGAQNVSDATTSTPDNEAVQKLAMMAMQIHGCHVSYFAADQGRGWNFHITGAYQQVMVARGMILKECPIQLRGAIKVTRSEILDSPSSKPTLKPEVRRRLDDIASQTMAHIAVVNSPLSLSNRTPPDGISSSAGWSGLETERICELVITGHGDSVELARVRLLVMLDELSGLHAEVCEIDHKLHAIIAGRKRHVVQSIQEETATNIYFPSPLQGLVGPDVGNLPPSGNPGRHPSNVIWITGEFFGVQRARDMLFSVSVNKVSRLGVSVHYAHLTVRCCQSKLVISRDTAILPRKLDWMVTDRAEDLKSIMSDNATFIQLPPIGSSTSLITIYGDHRVSIQRTIRSIMQLACQYYVASFWLLPVQFNVLLPPATLNATQVTALTKQISMNSGAEVVFKSMCFEMHGLEHEVRAAVNMILELDIIKAFHHEIRFQIELSNEHREFISGKKNGKINKIMQTTNVKIKFETFNDYNFLIDLAGNDASVLQGLSLLQEELPAEISFHVPETYHKRIIGVGGRSIQRIMKKYGVYVKFSNAEEFAALGGYNDNEDNVIARTPAKNAINLDNLKQSVMELVNPKTVSIPRRYHRTLLGEKAIFIHDIESKTNSRVRFPDKETASDVVTIFGPESQVQIAAAMLLHVPFEADMAVPPSADLPRVVGSAEFSAFIERVKRESQVSIVANLKTPVANGAGTGTEPTPEYSFKFRCQRSNSDFLIAAREMLEQFLLNHNIHVYPSPTAHTHKRGDSFAEAFPHFDSKILSTARIRDSAELVRADREGDRRLRLANSSPDVKALFNAPSYIYDLEEQEDPQANLVQGGASVDYWTPLPPIGSGIPSRTRNTEDALKRGSDSLLETKMKEQISKPRSLQNRAQSLDLTSSLSRITESSSRFPPPESPTNSTGEGGNSSPTSATAPSFPSVYSPPTSGRPPVLGISSQRAGRVLDDEAIDEVSRVISNLGL</sequence>
<dbReference type="HOGENOM" id="CLU_002477_0_0_1"/>
<dbReference type="InParanoid" id="A0A0C3BE21"/>
<feature type="domain" description="K Homology" evidence="4">
    <location>
        <begin position="229"/>
        <end position="316"/>
    </location>
</feature>
<dbReference type="SMART" id="SM00322">
    <property type="entry name" value="KH"/>
    <property type="match status" value="4"/>
</dbReference>
<name>A0A0C3BE21_PILCF</name>
<dbReference type="Proteomes" id="UP000054166">
    <property type="component" value="Unassembled WGS sequence"/>
</dbReference>